<dbReference type="SUPFAM" id="SSF101447">
    <property type="entry name" value="Formin homology 2 domain (FH2 domain)"/>
    <property type="match status" value="1"/>
</dbReference>
<feature type="compositionally biased region" description="Pro residues" evidence="4">
    <location>
        <begin position="1079"/>
        <end position="1091"/>
    </location>
</feature>
<evidence type="ECO:0000256" key="2">
    <source>
        <dbReference type="ARBA" id="ARBA00022912"/>
    </source>
</evidence>
<feature type="region of interest" description="Disordered" evidence="4">
    <location>
        <begin position="783"/>
        <end position="820"/>
    </location>
</feature>
<dbReference type="PROSITE" id="PS51182">
    <property type="entry name" value="C2_TENSIN"/>
    <property type="match status" value="1"/>
</dbReference>
<dbReference type="InterPro" id="IPR051144">
    <property type="entry name" value="Formin_homology_domain"/>
</dbReference>
<feature type="compositionally biased region" description="Polar residues" evidence="4">
    <location>
        <begin position="719"/>
        <end position="736"/>
    </location>
</feature>
<gene>
    <name evidence="7" type="ORF">TanjilG_07244</name>
</gene>
<evidence type="ECO:0000256" key="1">
    <source>
        <dbReference type="ARBA" id="ARBA00006468"/>
    </source>
</evidence>
<comment type="similarity">
    <text evidence="1">Belongs to the formin-like family. Class-II subfamily.</text>
</comment>
<dbReference type="EMBL" id="CM007370">
    <property type="protein sequence ID" value="OIW03092.1"/>
    <property type="molecule type" value="Genomic_DNA"/>
</dbReference>
<organism evidence="7 8">
    <name type="scientific">Lupinus angustifolius</name>
    <name type="common">Narrow-leaved blue lupine</name>
    <dbReference type="NCBI Taxonomy" id="3871"/>
    <lineage>
        <taxon>Eukaryota</taxon>
        <taxon>Viridiplantae</taxon>
        <taxon>Streptophyta</taxon>
        <taxon>Embryophyta</taxon>
        <taxon>Tracheophyta</taxon>
        <taxon>Spermatophyta</taxon>
        <taxon>Magnoliopsida</taxon>
        <taxon>eudicotyledons</taxon>
        <taxon>Gunneridae</taxon>
        <taxon>Pentapetalae</taxon>
        <taxon>rosids</taxon>
        <taxon>fabids</taxon>
        <taxon>Fabales</taxon>
        <taxon>Fabaceae</taxon>
        <taxon>Papilionoideae</taxon>
        <taxon>50 kb inversion clade</taxon>
        <taxon>genistoids sensu lato</taxon>
        <taxon>core genistoids</taxon>
        <taxon>Genisteae</taxon>
        <taxon>Lupinus</taxon>
    </lineage>
</organism>
<feature type="compositionally biased region" description="Basic and acidic residues" evidence="4">
    <location>
        <begin position="1615"/>
        <end position="1631"/>
    </location>
</feature>
<dbReference type="Gene3D" id="1.20.58.2220">
    <property type="entry name" value="Formin, FH2 domain"/>
    <property type="match status" value="1"/>
</dbReference>
<dbReference type="InterPro" id="IPR035892">
    <property type="entry name" value="C2_domain_sf"/>
</dbReference>
<feature type="region of interest" description="Disordered" evidence="4">
    <location>
        <begin position="1615"/>
        <end position="1641"/>
    </location>
</feature>
<keyword evidence="8" id="KW-1185">Reference proteome</keyword>
<accession>A0A1J7GRP5</accession>
<evidence type="ECO:0000256" key="4">
    <source>
        <dbReference type="SAM" id="MobiDB-lite"/>
    </source>
</evidence>
<feature type="region of interest" description="Disordered" evidence="4">
    <location>
        <begin position="994"/>
        <end position="1232"/>
    </location>
</feature>
<dbReference type="InterPro" id="IPR015425">
    <property type="entry name" value="FH2_Formin"/>
</dbReference>
<reference evidence="7 8" key="1">
    <citation type="journal article" date="2017" name="Plant Biotechnol. J.">
        <title>A comprehensive draft genome sequence for lupin (Lupinus angustifolius), an emerging health food: insights into plant-microbe interactions and legume evolution.</title>
        <authorList>
            <person name="Hane J.K."/>
            <person name="Ming Y."/>
            <person name="Kamphuis L.G."/>
            <person name="Nelson M.N."/>
            <person name="Garg G."/>
            <person name="Atkins C.A."/>
            <person name="Bayer P.E."/>
            <person name="Bravo A."/>
            <person name="Bringans S."/>
            <person name="Cannon S."/>
            <person name="Edwards D."/>
            <person name="Foley R."/>
            <person name="Gao L.L."/>
            <person name="Harrison M.J."/>
            <person name="Huang W."/>
            <person name="Hurgobin B."/>
            <person name="Li S."/>
            <person name="Liu C.W."/>
            <person name="McGrath A."/>
            <person name="Morahan G."/>
            <person name="Murray J."/>
            <person name="Weller J."/>
            <person name="Jian J."/>
            <person name="Singh K.B."/>
        </authorList>
    </citation>
    <scope>NUCLEOTIDE SEQUENCE [LARGE SCALE GENOMIC DNA]</scope>
    <source>
        <strain evidence="8">cv. Tanjil</strain>
        <tissue evidence="7">Whole plant</tissue>
    </source>
</reference>
<feature type="region of interest" description="Disordered" evidence="4">
    <location>
        <begin position="685"/>
        <end position="736"/>
    </location>
</feature>
<dbReference type="InterPro" id="IPR042201">
    <property type="entry name" value="FH2_Formin_sf"/>
</dbReference>
<keyword evidence="2" id="KW-0904">Protein phosphatase</keyword>
<feature type="compositionally biased region" description="Pro residues" evidence="4">
    <location>
        <begin position="1142"/>
        <end position="1151"/>
    </location>
</feature>
<feature type="compositionally biased region" description="Pro residues" evidence="4">
    <location>
        <begin position="1197"/>
        <end position="1207"/>
    </location>
</feature>
<evidence type="ECO:0000313" key="7">
    <source>
        <dbReference type="EMBL" id="OIW03092.1"/>
    </source>
</evidence>
<keyword evidence="2" id="KW-0378">Hydrolase</keyword>
<dbReference type="Pfam" id="PF02181">
    <property type="entry name" value="FH2"/>
    <property type="match status" value="1"/>
</dbReference>
<dbReference type="STRING" id="3871.A0A1J7GRP5"/>
<dbReference type="GO" id="GO:0004721">
    <property type="term" value="F:phosphoprotein phosphatase activity"/>
    <property type="evidence" value="ECO:0007669"/>
    <property type="project" value="UniProtKB-KW"/>
</dbReference>
<feature type="domain" description="FH2" evidence="6">
    <location>
        <begin position="1222"/>
        <end position="1622"/>
    </location>
</feature>
<feature type="region of interest" description="Disordered" evidence="4">
    <location>
        <begin position="576"/>
        <end position="614"/>
    </location>
</feature>
<dbReference type="Gene3D" id="3.90.190.10">
    <property type="entry name" value="Protein tyrosine phosphatase superfamily"/>
    <property type="match status" value="1"/>
</dbReference>
<dbReference type="PANTHER" id="PTHR45733:SF8">
    <property type="entry name" value="FORMIN-J"/>
    <property type="match status" value="1"/>
</dbReference>
<name>A0A1J7GRP5_LUPAN</name>
<dbReference type="PROSITE" id="PS51444">
    <property type="entry name" value="FH2"/>
    <property type="match status" value="1"/>
</dbReference>
<dbReference type="SUPFAM" id="SSF52799">
    <property type="entry name" value="(Phosphotyrosine protein) phosphatases II"/>
    <property type="match status" value="1"/>
</dbReference>
<dbReference type="SMART" id="SM01326">
    <property type="entry name" value="PTEN_C2"/>
    <property type="match status" value="1"/>
</dbReference>
<dbReference type="Gramene" id="OIW03092">
    <property type="protein sequence ID" value="OIW03092"/>
    <property type="gene ID" value="TanjilG_07244"/>
</dbReference>
<dbReference type="Proteomes" id="UP000188354">
    <property type="component" value="Chromosome LG10"/>
</dbReference>
<proteinExistence type="inferred from homology"/>
<dbReference type="SMART" id="SM00498">
    <property type="entry name" value="FH2"/>
    <property type="match status" value="1"/>
</dbReference>
<evidence type="ECO:0000259" key="5">
    <source>
        <dbReference type="PROSITE" id="PS51182"/>
    </source>
</evidence>
<feature type="domain" description="C2 tensin-type" evidence="5">
    <location>
        <begin position="199"/>
        <end position="338"/>
    </location>
</feature>
<dbReference type="InterPro" id="IPR014020">
    <property type="entry name" value="Tensin_C2-dom"/>
</dbReference>
<feature type="compositionally biased region" description="Basic and acidic residues" evidence="4">
    <location>
        <begin position="1068"/>
        <end position="1077"/>
    </location>
</feature>
<feature type="region of interest" description="Disordered" evidence="4">
    <location>
        <begin position="1276"/>
        <end position="1295"/>
    </location>
</feature>
<feature type="compositionally biased region" description="Polar residues" evidence="4">
    <location>
        <begin position="1632"/>
        <end position="1641"/>
    </location>
</feature>
<dbReference type="Gene3D" id="2.60.40.1110">
    <property type="match status" value="1"/>
</dbReference>
<dbReference type="PANTHER" id="PTHR45733">
    <property type="entry name" value="FORMIN-J"/>
    <property type="match status" value="1"/>
</dbReference>
<dbReference type="Pfam" id="PF10409">
    <property type="entry name" value="PTEN_C2"/>
    <property type="match status" value="1"/>
</dbReference>
<dbReference type="InterPro" id="IPR029021">
    <property type="entry name" value="Prot-tyrosine_phosphatase-like"/>
</dbReference>
<evidence type="ECO:0000256" key="3">
    <source>
        <dbReference type="RuleBase" id="RU361260"/>
    </source>
</evidence>
<evidence type="ECO:0000259" key="6">
    <source>
        <dbReference type="PROSITE" id="PS51444"/>
    </source>
</evidence>
<dbReference type="SUPFAM" id="SSF49562">
    <property type="entry name" value="C2 domain (Calcium/lipid-binding domain, CaLB)"/>
    <property type="match status" value="1"/>
</dbReference>
<protein>
    <recommendedName>
        <fullName evidence="3">Formin-like protein</fullName>
    </recommendedName>
</protein>
<feature type="compositionally biased region" description="Pro residues" evidence="4">
    <location>
        <begin position="1105"/>
        <end position="1114"/>
    </location>
</feature>
<sequence>MALFRKFFYKKPPDGLLEISERVYVFDYCFTADMMEEDEYKVYIGGIIAQLHGHFPDASYMVFNMHEGESPSHISNILSDYDMMVMDYPRQYEGCSLLTMEMIHHFLKSGENWVQLGQQNLILMHCERGGWPVLAFMLAAFLIYRKQFTGEQKTLDMIYKQAPRELLQLMSPLNPLPSQLRYLQYISRRNVGSEWPPLDRALTLDCVILRLIPKMDREGGCRPIFRIYGQDPFMAADRTPKVLFSTPKRSKLVRYYKQADCELVKIDINCHVQGDVVLECISLDSDLERENMMFRVMFNTAFIRSNILMLNRDEIDILWNAKDYFPKNFRVEVLFSDMDASSSVIPIDLPCIEEKEGLPVEAFAKVKEMFNNVDWLDSNTEVANVLQQITASNILLERLDSSASSPTNKLLNESLSGRLSRRSTSSFESSGYAHMEQKIEAIESKALPENNMKIEAIESKEIESPASKKSLENDTNFRTSTVQGKQSIPLIEPSMDTSSMAKKIGPLESKDMDIESLESLDNGTKFLTSVAQGKQSIPSIEPSTDANSMKEKIELLESKEKEIESLDVKALSEKEIERRTQSEIEGGLMEKKIKPSESKALPENNMKTFAPVDQVKQTIPLTGISTDSNSTEMQNESLESKELLEDVTRFPVFVAQGKKSAPQVEPSPGANSMEEKIGLLETKKKEVESFEGTPVKKKIETLESKAPPENNKTVAPFNQEKQPIPSSGLSTHSNSTDMQIEPLESNALLENITNFPVSVAQGKKSTTPLVELSTDAKSVKKIGALESKEKDTESLQSKTLLENDDKYSTSTDANSVKRKIGPLESKEKDIESLQSKALLENDDKYSTSIAQGKQSIPLVEPSMDAKSMKKESEQLQAEVLSENDIKSLTSTVQRKQDSHSFNPILVDAANLIEKKIEPQKLKVSLELPTQSKIISPWVRQATRSASVSYSNFLQASPVSISRYHSAPSALGLTTVLQDHAPMDDIKEVTQQVTVSDSKVQKSVEPGFTSVPPASSSPALLPSKVDALSTTEKTSRPLVPASPPPPPPPPHHPQLEPSSKLMQPISENAMHDKGKKSLDTPPPPPPPPPPLLPGASLSTVKDSFKGPPPPPPPPVSSTGNTASSIPPPPPPPLSTNKLAASSGPPPPPPPPRHSSTTPAPNLTSSAPPPPPPPSSKNSAVPSPPIPPPPSPTASSQPHAPPVPGPPGVPFGAKGRGLFRANPKGPSQTKRSNLKPYHWLKLTRAVHGSLWAETQKLDEACRAPEFDMSELESLFSAAAPNSDHGKEGNSNRRTSRQKVDKVQLIELRRAYNCEIMLTKVKIPLPDLMSAVLALDDSVLDVDQVENLIKFSPTKEEMEMLKGYTGEKENLGKCEQFFLEMMKVPRVENKLRVFSFKMQFCTQVKDLRRDLSIVNSASEEIRNSVKLKRIMQTILSLGNALNHGTARGSAIGFRLDSLLKLTDTRARNNKMTLMHYLCKVLAEKLPELLDFPKDLVHLEGSTKIQLKYLAEEMQAISKGLEKVVQELTASENDGPVSESFCQILKEFLSDAEAEVRSLAQLYANVGRNADALALYFGEDPARVPFEQVVSTLLNFVKMFIRAHDENCKQLEYEKKKAEKEAEKVGGKKGSEHTIRSNIKSSNSK</sequence>
<feature type="compositionally biased region" description="Pro residues" evidence="4">
    <location>
        <begin position="1039"/>
        <end position="1051"/>
    </location>
</feature>
<feature type="compositionally biased region" description="Low complexity" evidence="4">
    <location>
        <begin position="1011"/>
        <end position="1022"/>
    </location>
</feature>
<feature type="compositionally biased region" description="Low complexity" evidence="4">
    <location>
        <begin position="1153"/>
        <end position="1164"/>
    </location>
</feature>
<feature type="compositionally biased region" description="Pro residues" evidence="4">
    <location>
        <begin position="1180"/>
        <end position="1190"/>
    </location>
</feature>
<dbReference type="OMA" id="NCKQLEY"/>
<evidence type="ECO:0000313" key="8">
    <source>
        <dbReference type="Proteomes" id="UP000188354"/>
    </source>
</evidence>
<feature type="compositionally biased region" description="Basic and acidic residues" evidence="4">
    <location>
        <begin position="576"/>
        <end position="597"/>
    </location>
</feature>